<dbReference type="GO" id="GO:0009626">
    <property type="term" value="P:plant-type hypersensitive response"/>
    <property type="evidence" value="ECO:0007669"/>
    <property type="project" value="UniProtKB-ARBA"/>
</dbReference>
<dbReference type="PANTHER" id="PTHR23155:SF1116">
    <property type="entry name" value="OS12G0273300 PROTEIN"/>
    <property type="match status" value="1"/>
</dbReference>
<dbReference type="EMBL" id="CP144745">
    <property type="protein sequence ID" value="WVZ48986.1"/>
    <property type="molecule type" value="Genomic_DNA"/>
</dbReference>
<dbReference type="InterPro" id="IPR002182">
    <property type="entry name" value="NB-ARC"/>
</dbReference>
<dbReference type="AlphaFoldDB" id="A0AAQ3PGW9"/>
<dbReference type="GO" id="GO:0043531">
    <property type="term" value="F:ADP binding"/>
    <property type="evidence" value="ECO:0007669"/>
    <property type="project" value="InterPro"/>
</dbReference>
<dbReference type="SUPFAM" id="SSF52058">
    <property type="entry name" value="L domain-like"/>
    <property type="match status" value="1"/>
</dbReference>
<dbReference type="Gene3D" id="3.40.50.300">
    <property type="entry name" value="P-loop containing nucleotide triphosphate hydrolases"/>
    <property type="match status" value="1"/>
</dbReference>
<evidence type="ECO:0000256" key="1">
    <source>
        <dbReference type="ARBA" id="ARBA00008894"/>
    </source>
</evidence>
<feature type="domain" description="NB-ARC" evidence="8">
    <location>
        <begin position="223"/>
        <end position="373"/>
    </location>
</feature>
<evidence type="ECO:0000256" key="5">
    <source>
        <dbReference type="ARBA" id="ARBA00022821"/>
    </source>
</evidence>
<dbReference type="GO" id="GO:0002758">
    <property type="term" value="P:innate immune response-activating signaling pathway"/>
    <property type="evidence" value="ECO:0007669"/>
    <property type="project" value="UniProtKB-ARBA"/>
</dbReference>
<dbReference type="Gene3D" id="3.80.10.10">
    <property type="entry name" value="Ribonuclease Inhibitor"/>
    <property type="match status" value="1"/>
</dbReference>
<dbReference type="Pfam" id="PF23598">
    <property type="entry name" value="LRR_14"/>
    <property type="match status" value="1"/>
</dbReference>
<keyword evidence="6" id="KW-0175">Coiled coil</keyword>
<evidence type="ECO:0000313" key="13">
    <source>
        <dbReference type="Proteomes" id="UP001341281"/>
    </source>
</evidence>
<sequence length="1049" mass="118779">MATYIYGSSSVTYGKPHLTQVPNASTKNHGRHRDGHHEQPRPQARQAAQGGVQPADWREGSYQVPHPGAPGAQAALRKMSQVPLDQLDEQVKVWAREVRESSYDMEDVLDTFLVHVKGHDSTEKEGFLKHLGEKIGNLFKKSKVRRMISVNGKDIMTHLDEVMERCRRYKVDDIVPRPASTLAVDPRLSAMYNKVKNLVGIDKSSSELISKLQPLQRGSALNSKMKIVSVIGVGGLGKTTLAKAVYDKHKGDFDCRAFVPVGRNPDLKKVIQEILIGLDKEKYMQFNFGQFSEIYQFIDELKGFLLQKKRYFIIIDDVWEIQSWNTIKLAIDDENNCGGRIIVTTRKVEVATKAGEVYKLQPLSDDRSRELFYTRMYGDEGSHADNEPGEISDKILKKCGGIPLAIITMASLLVDKPKDKWYDIYKTIGFGQKDSNEGENTTMLILSFSYYDLPLHLRTCLLYLGAFPEDSIIEKGPLIWKWIAEGFIREQQGTRLFETGEGYFNDLINRSLIQGLQDVFGGFIVACCVHDIVLDFIRSMSREKNFFTVLENNRQDTASERPPPVRRLAHHNRTTWHTATHQANNHLTDDMRTVRSFYARRCTIESWAPPSNFTLLRVLAIEDCHPVDGYLRGVEYVGHLHHLRYLSLNRTNIKRIPEGIGGLKFLQTVDLEACAIVETPSGSSLPTQLVCLRITFASRSGRRAANTGEVSWVGRLTSLEELSIDERRFPWKELGSLRELRVLVASINVDHAESVRDFVDSVSHLDKLQHLEITATCWGADWEAAGFVLLPRQLRLFCAGYCTKFRKLPPCINPRGLPNLSHLALGLRDVDEQDLRNLGGLPELRHLRLKVECSSAAISDFITDTSNNNVVCYFPKLRSFKLWGAMVLLFVANNDKEEEVVSFHLWDGRSESDISVPLFDSDEGDDELRSRRSMSAASTDDDHETFIGKEAGTTAAAAACRCRFMPSLQVLQFSIRRKAARGHRYCDNLLGWEHLSSLREISVLIYEPPIYAAKLEMEKVEVSLRRAADKHPNRPTLSIKMIPLLLFTT</sequence>
<keyword evidence="5" id="KW-0611">Plant defense</keyword>
<evidence type="ECO:0000313" key="12">
    <source>
        <dbReference type="EMBL" id="WVZ48986.1"/>
    </source>
</evidence>
<dbReference type="InterPro" id="IPR042197">
    <property type="entry name" value="Apaf_helical"/>
</dbReference>
<protein>
    <recommendedName>
        <fullName evidence="14">NB-ARC domain-containing protein</fullName>
    </recommendedName>
</protein>
<proteinExistence type="inferred from homology"/>
<gene>
    <name evidence="12" type="ORF">U9M48_000371</name>
</gene>
<evidence type="ECO:0000256" key="6">
    <source>
        <dbReference type="ARBA" id="ARBA00023054"/>
    </source>
</evidence>
<evidence type="ECO:0008006" key="14">
    <source>
        <dbReference type="Google" id="ProtNLM"/>
    </source>
</evidence>
<evidence type="ECO:0000256" key="4">
    <source>
        <dbReference type="ARBA" id="ARBA00022741"/>
    </source>
</evidence>
<evidence type="ECO:0000256" key="7">
    <source>
        <dbReference type="SAM" id="MobiDB-lite"/>
    </source>
</evidence>
<dbReference type="Gene3D" id="1.10.8.430">
    <property type="entry name" value="Helical domain of apoptotic protease-activating factors"/>
    <property type="match status" value="1"/>
</dbReference>
<name>A0AAQ3PGW9_PASNO</name>
<dbReference type="InterPro" id="IPR055414">
    <property type="entry name" value="LRR_R13L4/SHOC2-like"/>
</dbReference>
<evidence type="ECO:0000259" key="9">
    <source>
        <dbReference type="Pfam" id="PF18052"/>
    </source>
</evidence>
<feature type="compositionally biased region" description="Low complexity" evidence="7">
    <location>
        <begin position="41"/>
        <end position="55"/>
    </location>
</feature>
<dbReference type="Gene3D" id="1.10.10.10">
    <property type="entry name" value="Winged helix-like DNA-binding domain superfamily/Winged helix DNA-binding domain"/>
    <property type="match status" value="1"/>
</dbReference>
<feature type="domain" description="Disease resistance R13L4/SHOC-2-like LRR" evidence="11">
    <location>
        <begin position="594"/>
        <end position="1037"/>
    </location>
</feature>
<dbReference type="PRINTS" id="PR00364">
    <property type="entry name" value="DISEASERSIST"/>
</dbReference>
<keyword evidence="4" id="KW-0547">Nucleotide-binding</keyword>
<organism evidence="12 13">
    <name type="scientific">Paspalum notatum var. saurae</name>
    <dbReference type="NCBI Taxonomy" id="547442"/>
    <lineage>
        <taxon>Eukaryota</taxon>
        <taxon>Viridiplantae</taxon>
        <taxon>Streptophyta</taxon>
        <taxon>Embryophyta</taxon>
        <taxon>Tracheophyta</taxon>
        <taxon>Spermatophyta</taxon>
        <taxon>Magnoliopsida</taxon>
        <taxon>Liliopsida</taxon>
        <taxon>Poales</taxon>
        <taxon>Poaceae</taxon>
        <taxon>PACMAD clade</taxon>
        <taxon>Panicoideae</taxon>
        <taxon>Andropogonodae</taxon>
        <taxon>Paspaleae</taxon>
        <taxon>Paspalinae</taxon>
        <taxon>Paspalum</taxon>
    </lineage>
</organism>
<feature type="region of interest" description="Disordered" evidence="7">
    <location>
        <begin position="918"/>
        <end position="937"/>
    </location>
</feature>
<evidence type="ECO:0000259" key="8">
    <source>
        <dbReference type="Pfam" id="PF00931"/>
    </source>
</evidence>
<dbReference type="SUPFAM" id="SSF52540">
    <property type="entry name" value="P-loop containing nucleoside triphosphate hydrolases"/>
    <property type="match status" value="1"/>
</dbReference>
<comment type="similarity">
    <text evidence="1">Belongs to the disease resistance NB-LRR family.</text>
</comment>
<dbReference type="Pfam" id="PF00931">
    <property type="entry name" value="NB-ARC"/>
    <property type="match status" value="1"/>
</dbReference>
<dbReference type="Gene3D" id="1.20.5.4130">
    <property type="match status" value="1"/>
</dbReference>
<evidence type="ECO:0000256" key="2">
    <source>
        <dbReference type="ARBA" id="ARBA00022614"/>
    </source>
</evidence>
<dbReference type="FunFam" id="1.10.10.10:FF:000322">
    <property type="entry name" value="Probable disease resistance protein At1g63360"/>
    <property type="match status" value="1"/>
</dbReference>
<keyword evidence="3" id="KW-0677">Repeat</keyword>
<evidence type="ECO:0000256" key="3">
    <source>
        <dbReference type="ARBA" id="ARBA00022737"/>
    </source>
</evidence>
<evidence type="ECO:0000259" key="10">
    <source>
        <dbReference type="Pfam" id="PF23559"/>
    </source>
</evidence>
<dbReference type="InterPro" id="IPR027417">
    <property type="entry name" value="P-loop_NTPase"/>
</dbReference>
<dbReference type="PANTHER" id="PTHR23155">
    <property type="entry name" value="DISEASE RESISTANCE PROTEIN RP"/>
    <property type="match status" value="1"/>
</dbReference>
<dbReference type="InterPro" id="IPR032675">
    <property type="entry name" value="LRR_dom_sf"/>
</dbReference>
<dbReference type="InterPro" id="IPR036388">
    <property type="entry name" value="WH-like_DNA-bd_sf"/>
</dbReference>
<dbReference type="GO" id="GO:0042742">
    <property type="term" value="P:defense response to bacterium"/>
    <property type="evidence" value="ECO:0007669"/>
    <property type="project" value="UniProtKB-ARBA"/>
</dbReference>
<reference evidence="12 13" key="1">
    <citation type="submission" date="2024-02" db="EMBL/GenBank/DDBJ databases">
        <title>High-quality chromosome-scale genome assembly of Pensacola bahiagrass (Paspalum notatum Flugge var. saurae).</title>
        <authorList>
            <person name="Vega J.M."/>
            <person name="Podio M."/>
            <person name="Orjuela J."/>
            <person name="Siena L.A."/>
            <person name="Pessino S.C."/>
            <person name="Combes M.C."/>
            <person name="Mariac C."/>
            <person name="Albertini E."/>
            <person name="Pupilli F."/>
            <person name="Ortiz J.P.A."/>
            <person name="Leblanc O."/>
        </authorList>
    </citation>
    <scope>NUCLEOTIDE SEQUENCE [LARGE SCALE GENOMIC DNA]</scope>
    <source>
        <strain evidence="12">R1</strain>
        <tissue evidence="12">Leaf</tissue>
    </source>
</reference>
<feature type="region of interest" description="Disordered" evidence="7">
    <location>
        <begin position="12"/>
        <end position="71"/>
    </location>
</feature>
<evidence type="ECO:0000259" key="11">
    <source>
        <dbReference type="Pfam" id="PF23598"/>
    </source>
</evidence>
<feature type="domain" description="Disease resistance protein winged helix" evidence="10">
    <location>
        <begin position="467"/>
        <end position="537"/>
    </location>
</feature>
<accession>A0AAQ3PGW9</accession>
<dbReference type="InterPro" id="IPR041118">
    <property type="entry name" value="Rx_N"/>
</dbReference>
<keyword evidence="2" id="KW-0433">Leucine-rich repeat</keyword>
<feature type="domain" description="Disease resistance N-terminal" evidence="9">
    <location>
        <begin position="73"/>
        <end position="126"/>
    </location>
</feature>
<dbReference type="Pfam" id="PF18052">
    <property type="entry name" value="Rx_N"/>
    <property type="match status" value="1"/>
</dbReference>
<dbReference type="InterPro" id="IPR058922">
    <property type="entry name" value="WHD_DRP"/>
</dbReference>
<dbReference type="Pfam" id="PF23559">
    <property type="entry name" value="WHD_DRP"/>
    <property type="match status" value="1"/>
</dbReference>
<keyword evidence="13" id="KW-1185">Reference proteome</keyword>
<dbReference type="InterPro" id="IPR044974">
    <property type="entry name" value="Disease_R_plants"/>
</dbReference>
<dbReference type="Proteomes" id="UP001341281">
    <property type="component" value="Chromosome 01"/>
</dbReference>